<name>A0A7R9G0P2_TIMSH</name>
<reference evidence="10" key="1">
    <citation type="submission" date="2020-11" db="EMBL/GenBank/DDBJ databases">
        <authorList>
            <person name="Tran Van P."/>
        </authorList>
    </citation>
    <scope>NUCLEOTIDE SEQUENCE</scope>
</reference>
<feature type="domain" description="Sulfatase N-terminal" evidence="9">
    <location>
        <begin position="26"/>
        <end position="102"/>
    </location>
</feature>
<dbReference type="AlphaFoldDB" id="A0A7R9G0P2"/>
<dbReference type="PANTHER" id="PTHR10342:SF264">
    <property type="entry name" value="MIP05773P-RELATED"/>
    <property type="match status" value="1"/>
</dbReference>
<sequence length="740" mass="82668">MVLIAVCMLVVLCGCHAATKITGPLPHIVLIVADDLGWNDVSFHGSDQILTPNIDALAYHGVIMNSHYSQPLCTPSRSALLTGKYPIHNDYVSLTCYGLTTDVAPSTLWTLRPRAISRVPKTLQPPHPEGWDDPDQAGYPERQELLPPTLRVIHWLDRHRSTMCLPPIQGGEWDYVHCAWESNSPQLVRMSGGAHVLVHALLTVQVSNRALKWLTTRTARPAGPEPQEPRPGTTAPQESGPHRAANTITRMQHNVILESEPWGLPLSEKILPQHLKRLGYITHAVGKWHLGFFKEEYTPTFRGFWSHYGFWNGYQDYYSHNVQASNHIHIKASSTYSALTPQFVPIEGYDMRRNMSVDWSARGHYSTDLFSTEAERLIRDHDPQEPLFLYLAHLAPHAGNYDAPFQAPADTIRGLHHLEDLDRRLYAAMVCKLDESVGRVVEALRKSNMLDNSIIVFLSDNGAPTVGIHANKGSNYPLKGVKTTPWEGGIRTVAAVWSPALNRSSRVSNQLMHITDWLPTLYSAVGGDVSELGDIDGMDMWEAISKDNASPRQELLVNIDDYEALRLGEYKYISGSSLLGFLDDWFGDSGYSEHNQLYNATVITSSPAGQALNSSQHWPLDVSALRHAATVHCEMKNQHSSPCWPLITPCIFNVVSDPCETRNIYSRGSNTRCNRFGVNLFLFSLSQAALEQVQSNLAPRLWHRQRCNRSGATLFLYAPEILGAVVQEKGSGCFVFLSEH</sequence>
<feature type="region of interest" description="Disordered" evidence="7">
    <location>
        <begin position="120"/>
        <end position="140"/>
    </location>
</feature>
<dbReference type="InterPro" id="IPR047115">
    <property type="entry name" value="ARSB"/>
</dbReference>
<dbReference type="SUPFAM" id="SSF53649">
    <property type="entry name" value="Alkaline phosphatase-like"/>
    <property type="match status" value="2"/>
</dbReference>
<comment type="similarity">
    <text evidence="2">Belongs to the sulfatase family.</text>
</comment>
<evidence type="ECO:0000313" key="10">
    <source>
        <dbReference type="EMBL" id="CAD7262608.1"/>
    </source>
</evidence>
<dbReference type="PROSITE" id="PS00149">
    <property type="entry name" value="SULFATASE_2"/>
    <property type="match status" value="1"/>
</dbReference>
<proteinExistence type="inferred from homology"/>
<dbReference type="Gene3D" id="3.30.1120.10">
    <property type="match status" value="1"/>
</dbReference>
<feature type="chain" id="PRO_5031108255" description="Sulfatase N-terminal domain-containing protein" evidence="8">
    <location>
        <begin position="18"/>
        <end position="740"/>
    </location>
</feature>
<dbReference type="Pfam" id="PF00884">
    <property type="entry name" value="Sulfatase"/>
    <property type="match status" value="2"/>
</dbReference>
<organism evidence="10">
    <name type="scientific">Timema shepardi</name>
    <name type="common">Walking stick</name>
    <dbReference type="NCBI Taxonomy" id="629360"/>
    <lineage>
        <taxon>Eukaryota</taxon>
        <taxon>Metazoa</taxon>
        <taxon>Ecdysozoa</taxon>
        <taxon>Arthropoda</taxon>
        <taxon>Hexapoda</taxon>
        <taxon>Insecta</taxon>
        <taxon>Pterygota</taxon>
        <taxon>Neoptera</taxon>
        <taxon>Polyneoptera</taxon>
        <taxon>Phasmatodea</taxon>
        <taxon>Timematodea</taxon>
        <taxon>Timematoidea</taxon>
        <taxon>Timematidae</taxon>
        <taxon>Timema</taxon>
    </lineage>
</organism>
<dbReference type="GO" id="GO:0008484">
    <property type="term" value="F:sulfuric ester hydrolase activity"/>
    <property type="evidence" value="ECO:0007669"/>
    <property type="project" value="InterPro"/>
</dbReference>
<feature type="region of interest" description="Disordered" evidence="7">
    <location>
        <begin position="218"/>
        <end position="242"/>
    </location>
</feature>
<keyword evidence="4" id="KW-0378">Hydrolase</keyword>
<evidence type="ECO:0000256" key="8">
    <source>
        <dbReference type="SAM" id="SignalP"/>
    </source>
</evidence>
<dbReference type="InterPro" id="IPR017850">
    <property type="entry name" value="Alkaline_phosphatase_core_sf"/>
</dbReference>
<dbReference type="PANTHER" id="PTHR10342">
    <property type="entry name" value="ARYLSULFATASE"/>
    <property type="match status" value="1"/>
</dbReference>
<keyword evidence="6" id="KW-0325">Glycoprotein</keyword>
<dbReference type="Gene3D" id="3.40.720.10">
    <property type="entry name" value="Alkaline Phosphatase, subunit A"/>
    <property type="match status" value="2"/>
</dbReference>
<dbReference type="GO" id="GO:0046872">
    <property type="term" value="F:metal ion binding"/>
    <property type="evidence" value="ECO:0007669"/>
    <property type="project" value="UniProtKB-KW"/>
</dbReference>
<dbReference type="CDD" id="cd16029">
    <property type="entry name" value="4-S"/>
    <property type="match status" value="1"/>
</dbReference>
<evidence type="ECO:0000259" key="9">
    <source>
        <dbReference type="Pfam" id="PF00884"/>
    </source>
</evidence>
<dbReference type="PROSITE" id="PS00523">
    <property type="entry name" value="SULFATASE_1"/>
    <property type="match status" value="1"/>
</dbReference>
<dbReference type="EMBL" id="OC002953">
    <property type="protein sequence ID" value="CAD7262608.1"/>
    <property type="molecule type" value="Genomic_DNA"/>
</dbReference>
<keyword evidence="3" id="KW-0479">Metal-binding</keyword>
<evidence type="ECO:0000256" key="6">
    <source>
        <dbReference type="ARBA" id="ARBA00023180"/>
    </source>
</evidence>
<accession>A0A7R9G0P2</accession>
<evidence type="ECO:0000256" key="2">
    <source>
        <dbReference type="ARBA" id="ARBA00008779"/>
    </source>
</evidence>
<feature type="signal peptide" evidence="8">
    <location>
        <begin position="1"/>
        <end position="17"/>
    </location>
</feature>
<gene>
    <name evidence="10" type="ORF">TSIB3V08_LOCUS6710</name>
</gene>
<dbReference type="InterPro" id="IPR000917">
    <property type="entry name" value="Sulfatase_N"/>
</dbReference>
<evidence type="ECO:0000256" key="3">
    <source>
        <dbReference type="ARBA" id="ARBA00022723"/>
    </source>
</evidence>
<keyword evidence="5" id="KW-0106">Calcium</keyword>
<evidence type="ECO:0000256" key="5">
    <source>
        <dbReference type="ARBA" id="ARBA00022837"/>
    </source>
</evidence>
<keyword evidence="8" id="KW-0732">Signal</keyword>
<protein>
    <recommendedName>
        <fullName evidence="9">Sulfatase N-terminal domain-containing protein</fullName>
    </recommendedName>
</protein>
<comment type="cofactor">
    <cofactor evidence="1">
        <name>Ca(2+)</name>
        <dbReference type="ChEBI" id="CHEBI:29108"/>
    </cofactor>
</comment>
<feature type="domain" description="Sulfatase N-terminal" evidence="9">
    <location>
        <begin position="250"/>
        <end position="526"/>
    </location>
</feature>
<evidence type="ECO:0000256" key="7">
    <source>
        <dbReference type="SAM" id="MobiDB-lite"/>
    </source>
</evidence>
<dbReference type="InterPro" id="IPR024607">
    <property type="entry name" value="Sulfatase_CS"/>
</dbReference>
<evidence type="ECO:0000256" key="4">
    <source>
        <dbReference type="ARBA" id="ARBA00022801"/>
    </source>
</evidence>
<evidence type="ECO:0000256" key="1">
    <source>
        <dbReference type="ARBA" id="ARBA00001913"/>
    </source>
</evidence>